<dbReference type="SUPFAM" id="SSF53474">
    <property type="entry name" value="alpha/beta-Hydrolases"/>
    <property type="match status" value="1"/>
</dbReference>
<dbReference type="Proteomes" id="UP000582231">
    <property type="component" value="Unassembled WGS sequence"/>
</dbReference>
<organism evidence="2 3">
    <name type="scientific">Nocardioides kongjuensis</name>
    <dbReference type="NCBI Taxonomy" id="349522"/>
    <lineage>
        <taxon>Bacteria</taxon>
        <taxon>Bacillati</taxon>
        <taxon>Actinomycetota</taxon>
        <taxon>Actinomycetes</taxon>
        <taxon>Propionibacteriales</taxon>
        <taxon>Nocardioidaceae</taxon>
        <taxon>Nocardioides</taxon>
    </lineage>
</organism>
<accession>A0A852RR88</accession>
<evidence type="ECO:0000313" key="2">
    <source>
        <dbReference type="EMBL" id="NYD30464.1"/>
    </source>
</evidence>
<feature type="domain" description="AB hydrolase-1" evidence="1">
    <location>
        <begin position="77"/>
        <end position="301"/>
    </location>
</feature>
<reference evidence="2 3" key="1">
    <citation type="submission" date="2020-07" db="EMBL/GenBank/DDBJ databases">
        <title>Sequencing the genomes of 1000 actinobacteria strains.</title>
        <authorList>
            <person name="Klenk H.-P."/>
        </authorList>
    </citation>
    <scope>NUCLEOTIDE SEQUENCE [LARGE SCALE GENOMIC DNA]</scope>
    <source>
        <strain evidence="2 3">DSM 19082</strain>
    </source>
</reference>
<keyword evidence="3" id="KW-1185">Reference proteome</keyword>
<gene>
    <name evidence="2" type="ORF">BJ958_002010</name>
</gene>
<dbReference type="Gene3D" id="3.40.50.1820">
    <property type="entry name" value="alpha/beta hydrolase"/>
    <property type="match status" value="1"/>
</dbReference>
<name>A0A852RR88_9ACTN</name>
<comment type="caution">
    <text evidence="2">The sequence shown here is derived from an EMBL/GenBank/DDBJ whole genome shotgun (WGS) entry which is preliminary data.</text>
</comment>
<sequence length="328" mass="35633">MTTRVMKSATRHALKGSLTAARYGGRAAVLGMRTGIRRTQRFPALPELPAGRLLDLPGRGEAFVVDTGAPAGDPGAPTLLLFHGLATTSYLTWFSTLAELAATHRVVMLDQRWHGRGIVSERFSLEDCVDDAAAVLDQLGIASVVAVGYSMGGALAQLFWRRHPERTAGLVLASTAACWSQTRGDAMFYPTLHKANDRFRDRYRQRVLEVRAGLGDERHVGAEMSTWAWGEFRSTSAWAMPEVLGALGRFDARPWLGEVDVPTAVVVTGRDHAIATSRQRALAAAIPGATVHETPGGHASVVFDVHRWRPVFLAAVDEVVRHARPVTN</sequence>
<evidence type="ECO:0000259" key="1">
    <source>
        <dbReference type="Pfam" id="PF00561"/>
    </source>
</evidence>
<dbReference type="PANTHER" id="PTHR43433:SF1">
    <property type="entry name" value="BLL5160 PROTEIN"/>
    <property type="match status" value="1"/>
</dbReference>
<dbReference type="RefSeq" id="WP_179726708.1">
    <property type="nucleotide sequence ID" value="NZ_BAABEF010000001.1"/>
</dbReference>
<dbReference type="AlphaFoldDB" id="A0A852RR88"/>
<dbReference type="InterPro" id="IPR050471">
    <property type="entry name" value="AB_hydrolase"/>
</dbReference>
<dbReference type="GO" id="GO:0003824">
    <property type="term" value="F:catalytic activity"/>
    <property type="evidence" value="ECO:0007669"/>
    <property type="project" value="UniProtKB-ARBA"/>
</dbReference>
<evidence type="ECO:0000313" key="3">
    <source>
        <dbReference type="Proteomes" id="UP000582231"/>
    </source>
</evidence>
<protein>
    <submittedName>
        <fullName evidence="2">Pimeloyl-ACP methyl ester carboxylesterase</fullName>
    </submittedName>
</protein>
<dbReference type="InterPro" id="IPR000073">
    <property type="entry name" value="AB_hydrolase_1"/>
</dbReference>
<proteinExistence type="predicted"/>
<dbReference type="EMBL" id="JACCBF010000001">
    <property type="protein sequence ID" value="NYD30464.1"/>
    <property type="molecule type" value="Genomic_DNA"/>
</dbReference>
<dbReference type="PANTHER" id="PTHR43433">
    <property type="entry name" value="HYDROLASE, ALPHA/BETA FOLD FAMILY PROTEIN"/>
    <property type="match status" value="1"/>
</dbReference>
<dbReference type="InterPro" id="IPR029058">
    <property type="entry name" value="AB_hydrolase_fold"/>
</dbReference>
<dbReference type="Pfam" id="PF00561">
    <property type="entry name" value="Abhydrolase_1"/>
    <property type="match status" value="1"/>
</dbReference>